<evidence type="ECO:0000313" key="4">
    <source>
        <dbReference type="Proteomes" id="UP001140453"/>
    </source>
</evidence>
<feature type="region of interest" description="Disordered" evidence="1">
    <location>
        <begin position="15"/>
        <end position="57"/>
    </location>
</feature>
<feature type="compositionally biased region" description="Basic and acidic residues" evidence="1">
    <location>
        <begin position="39"/>
        <end position="55"/>
    </location>
</feature>
<feature type="region of interest" description="Disordered" evidence="1">
    <location>
        <begin position="262"/>
        <end position="307"/>
    </location>
</feature>
<feature type="compositionally biased region" description="Basic and acidic residues" evidence="1">
    <location>
        <begin position="403"/>
        <end position="417"/>
    </location>
</feature>
<dbReference type="Proteomes" id="UP001140453">
    <property type="component" value="Unassembled WGS sequence"/>
</dbReference>
<feature type="transmembrane region" description="Helical" evidence="2">
    <location>
        <begin position="310"/>
        <end position="332"/>
    </location>
</feature>
<evidence type="ECO:0000256" key="1">
    <source>
        <dbReference type="SAM" id="MobiDB-lite"/>
    </source>
</evidence>
<evidence type="ECO:0000313" key="3">
    <source>
        <dbReference type="EMBL" id="KAJ4389444.1"/>
    </source>
</evidence>
<feature type="compositionally biased region" description="Gly residues" evidence="1">
    <location>
        <begin position="363"/>
        <end position="372"/>
    </location>
</feature>
<name>A0A9W8YQA3_9PEZI</name>
<feature type="compositionally biased region" description="Basic residues" evidence="1">
    <location>
        <begin position="15"/>
        <end position="33"/>
    </location>
</feature>
<keyword evidence="4" id="KW-1185">Reference proteome</keyword>
<keyword evidence="2" id="KW-0472">Membrane</keyword>
<feature type="region of interest" description="Disordered" evidence="1">
    <location>
        <begin position="346"/>
        <end position="417"/>
    </location>
</feature>
<feature type="compositionally biased region" description="Low complexity" evidence="1">
    <location>
        <begin position="386"/>
        <end position="399"/>
    </location>
</feature>
<dbReference type="AlphaFoldDB" id="A0A9W8YQA3"/>
<sequence>MTNPFYGSSLFQARKTKNVHQHSHSHLHNRKSQITHARSHADFHNRREETADLDPRGSAVTEVVQTVSVVQIIDGAGATLSVQTVVGSSQTDLLDGETGSTISVNYKAAVTTSSDPDATTTASAVSSVDPVSVTDSSTSTSTDSDSSTTTPAALSLTHISSSVPVSTFSTLSSTSNSTTTSLTSSFASSSPLSSLASTSSPSNSSSTFSTDSASFTPSQSYLSGSFSSDVASTTFASSTISSASSPFSSSTTWSGDSSSTSWLSSSESGSIATGTGEVGGSGATSTADATPSSSAASGSSSSTSAQTGKVAGGIVGGIAGIALLVGLAFMILRMKKRGWCHLRLGSGDDEPDAAARKALPAPSGGGGGGGNGTEAPSAYGTMQQRSAPQAVAASLAALAGKRSSRERAGSGPEMAERGFVRVSGKKLPPVLQYGGDGYSDPRENRASHMSDASASVYRDSIAVFDQPNHQRLALGSPMRPESGIMTMHPGPARTPVTGQVPKAIDSPTLPRSSTFPSSDPLGRTLESQGFSRDAIGRTLAAHDHSRDGAGSRGSHNSRGSTRFTEHVT</sequence>
<keyword evidence="2" id="KW-0812">Transmembrane</keyword>
<gene>
    <name evidence="3" type="ORF">N0V93_006912</name>
</gene>
<feature type="region of interest" description="Disordered" evidence="1">
    <location>
        <begin position="498"/>
        <end position="568"/>
    </location>
</feature>
<reference evidence="3" key="1">
    <citation type="submission" date="2022-10" db="EMBL/GenBank/DDBJ databases">
        <title>Tapping the CABI collections for fungal endophytes: first genome assemblies for Collariella, Neodidymelliopsis, Ascochyta clinopodiicola, Didymella pomorum, Didymosphaeria variabile, Neocosmospora piperis and Neocucurbitaria cava.</title>
        <authorList>
            <person name="Hill R."/>
        </authorList>
    </citation>
    <scope>NUCLEOTIDE SEQUENCE</scope>
    <source>
        <strain evidence="3">IMI 355082</strain>
    </source>
</reference>
<protein>
    <submittedName>
        <fullName evidence="3">Uncharacterized protein</fullName>
    </submittedName>
</protein>
<comment type="caution">
    <text evidence="3">The sequence shown here is derived from an EMBL/GenBank/DDBJ whole genome shotgun (WGS) entry which is preliminary data.</text>
</comment>
<organism evidence="3 4">
    <name type="scientific">Gnomoniopsis smithogilvyi</name>
    <dbReference type="NCBI Taxonomy" id="1191159"/>
    <lineage>
        <taxon>Eukaryota</taxon>
        <taxon>Fungi</taxon>
        <taxon>Dikarya</taxon>
        <taxon>Ascomycota</taxon>
        <taxon>Pezizomycotina</taxon>
        <taxon>Sordariomycetes</taxon>
        <taxon>Sordariomycetidae</taxon>
        <taxon>Diaporthales</taxon>
        <taxon>Gnomoniaceae</taxon>
        <taxon>Gnomoniopsis</taxon>
    </lineage>
</organism>
<feature type="compositionally biased region" description="Basic and acidic residues" evidence="1">
    <location>
        <begin position="540"/>
        <end position="549"/>
    </location>
</feature>
<keyword evidence="2" id="KW-1133">Transmembrane helix</keyword>
<accession>A0A9W8YQA3</accession>
<dbReference type="EMBL" id="JAPEVB010000004">
    <property type="protein sequence ID" value="KAJ4389444.1"/>
    <property type="molecule type" value="Genomic_DNA"/>
</dbReference>
<proteinExistence type="predicted"/>
<feature type="compositionally biased region" description="Low complexity" evidence="1">
    <location>
        <begin position="283"/>
        <end position="307"/>
    </location>
</feature>
<feature type="compositionally biased region" description="Polar residues" evidence="1">
    <location>
        <begin position="553"/>
        <end position="562"/>
    </location>
</feature>
<dbReference type="OrthoDB" id="5421784at2759"/>
<feature type="region of interest" description="Disordered" evidence="1">
    <location>
        <begin position="186"/>
        <end position="214"/>
    </location>
</feature>
<feature type="region of interest" description="Disordered" evidence="1">
    <location>
        <begin position="111"/>
        <end position="150"/>
    </location>
</feature>
<evidence type="ECO:0000256" key="2">
    <source>
        <dbReference type="SAM" id="Phobius"/>
    </source>
</evidence>